<dbReference type="GO" id="GO:0097237">
    <property type="term" value="P:cellular response to toxic substance"/>
    <property type="evidence" value="ECO:0007669"/>
    <property type="project" value="UniProtKB-ARBA"/>
</dbReference>
<dbReference type="InterPro" id="IPR050097">
    <property type="entry name" value="Ferredoxin-NADP_redctase_2"/>
</dbReference>
<evidence type="ECO:0000256" key="4">
    <source>
        <dbReference type="SAM" id="SignalP"/>
    </source>
</evidence>
<keyword evidence="3" id="KW-0560">Oxidoreductase</keyword>
<dbReference type="PANTHER" id="PTHR48105">
    <property type="entry name" value="THIOREDOXIN REDUCTASE 1-RELATED-RELATED"/>
    <property type="match status" value="1"/>
</dbReference>
<comment type="caution">
    <text evidence="6">The sequence shown here is derived from an EMBL/GenBank/DDBJ whole genome shotgun (WGS) entry which is preliminary data.</text>
</comment>
<protein>
    <submittedName>
        <fullName evidence="6">Putative sulphydryl oxidase protein</fullName>
    </submittedName>
</protein>
<feature type="domain" description="FAD/NAD(P)-binding" evidence="5">
    <location>
        <begin position="34"/>
        <end position="348"/>
    </location>
</feature>
<keyword evidence="7" id="KW-1185">Reference proteome</keyword>
<keyword evidence="2" id="KW-0285">Flavoprotein</keyword>
<evidence type="ECO:0000313" key="7">
    <source>
        <dbReference type="Proteomes" id="UP000562929"/>
    </source>
</evidence>
<dbReference type="Pfam" id="PF07992">
    <property type="entry name" value="Pyr_redox_2"/>
    <property type="match status" value="1"/>
</dbReference>
<dbReference type="InterPro" id="IPR036188">
    <property type="entry name" value="FAD/NAD-bd_sf"/>
</dbReference>
<dbReference type="Proteomes" id="UP000562929">
    <property type="component" value="Unassembled WGS sequence"/>
</dbReference>
<evidence type="ECO:0000259" key="5">
    <source>
        <dbReference type="Pfam" id="PF07992"/>
    </source>
</evidence>
<evidence type="ECO:0000256" key="2">
    <source>
        <dbReference type="ARBA" id="ARBA00022630"/>
    </source>
</evidence>
<dbReference type="OrthoDB" id="4570620at2759"/>
<dbReference type="AlphaFoldDB" id="A0A8H4Q3L0"/>
<feature type="signal peptide" evidence="4">
    <location>
        <begin position="1"/>
        <end position="18"/>
    </location>
</feature>
<organism evidence="6 7">
    <name type="scientific">Ophiocordyceps camponoti-floridani</name>
    <dbReference type="NCBI Taxonomy" id="2030778"/>
    <lineage>
        <taxon>Eukaryota</taxon>
        <taxon>Fungi</taxon>
        <taxon>Dikarya</taxon>
        <taxon>Ascomycota</taxon>
        <taxon>Pezizomycotina</taxon>
        <taxon>Sordariomycetes</taxon>
        <taxon>Hypocreomycetidae</taxon>
        <taxon>Hypocreales</taxon>
        <taxon>Ophiocordycipitaceae</taxon>
        <taxon>Ophiocordyceps</taxon>
    </lineage>
</organism>
<proteinExistence type="inferred from homology"/>
<comment type="similarity">
    <text evidence="1">Belongs to the class-II pyridine nucleotide-disulfide oxidoreductase family.</text>
</comment>
<evidence type="ECO:0000313" key="6">
    <source>
        <dbReference type="EMBL" id="KAF4584175.1"/>
    </source>
</evidence>
<sequence>MRLYGLAALLTLGRTVLSAPPPVTGKTAGDPWEYDAVIVGGGPSGLSAASGLARVRRKILLVDSGVYRNQATRHMHDVLGFDGVQPAYYRHAARKQILEYPTVTMRNGTVTQIQTIKTPDYTYFSVVYNSPACGTIKTTAAKIVLGTGLRDKMPTTPGFSENWGKGIYWCPWCDGHEHADQELGIIGPFDQAPSTVLEILTLNKDIIVFVNGTDTPAEEEATTQKIPIWQSIFSENKVQVENRTIKSIVRIRNGSDGYHDPSKASTAELDKFRVEFEQGPPVTRDAFVVNIPNELASSVGPDMGVSVVDGKLKTDNAKGLVTNVPGVYAVGDANSDHSTNVPHALHSGKRSAVFLHVQLAREDANRKAKAGKPTKRSDLDVRSVWEEMNGQQGSLLHAGEF</sequence>
<accession>A0A8H4Q3L0</accession>
<dbReference type="EMBL" id="JAACLJ010000006">
    <property type="protein sequence ID" value="KAF4584175.1"/>
    <property type="molecule type" value="Genomic_DNA"/>
</dbReference>
<dbReference type="GO" id="GO:0016491">
    <property type="term" value="F:oxidoreductase activity"/>
    <property type="evidence" value="ECO:0007669"/>
    <property type="project" value="UniProtKB-KW"/>
</dbReference>
<feature type="chain" id="PRO_5034241997" evidence="4">
    <location>
        <begin position="19"/>
        <end position="401"/>
    </location>
</feature>
<name>A0A8H4Q3L0_9HYPO</name>
<dbReference type="PRINTS" id="PR00469">
    <property type="entry name" value="PNDRDTASEII"/>
</dbReference>
<dbReference type="InterPro" id="IPR023753">
    <property type="entry name" value="FAD/NAD-binding_dom"/>
</dbReference>
<dbReference type="PRINTS" id="PR00368">
    <property type="entry name" value="FADPNR"/>
</dbReference>
<gene>
    <name evidence="6" type="ORF">GQ602_005548</name>
</gene>
<dbReference type="Gene3D" id="3.50.50.60">
    <property type="entry name" value="FAD/NAD(P)-binding domain"/>
    <property type="match status" value="2"/>
</dbReference>
<keyword evidence="4" id="KW-0732">Signal</keyword>
<dbReference type="SUPFAM" id="SSF51905">
    <property type="entry name" value="FAD/NAD(P)-binding domain"/>
    <property type="match status" value="1"/>
</dbReference>
<evidence type="ECO:0000256" key="1">
    <source>
        <dbReference type="ARBA" id="ARBA00009333"/>
    </source>
</evidence>
<reference evidence="6 7" key="1">
    <citation type="journal article" date="2020" name="G3 (Bethesda)">
        <title>Genetic Underpinnings of Host Manipulation by Ophiocordyceps as Revealed by Comparative Transcriptomics.</title>
        <authorList>
            <person name="Will I."/>
            <person name="Das B."/>
            <person name="Trinh T."/>
            <person name="Brachmann A."/>
            <person name="Ohm R.A."/>
            <person name="de Bekker C."/>
        </authorList>
    </citation>
    <scope>NUCLEOTIDE SEQUENCE [LARGE SCALE GENOMIC DNA]</scope>
    <source>
        <strain evidence="6 7">EC05</strain>
    </source>
</reference>
<evidence type="ECO:0000256" key="3">
    <source>
        <dbReference type="ARBA" id="ARBA00023002"/>
    </source>
</evidence>